<evidence type="ECO:0000313" key="3">
    <source>
        <dbReference type="EMBL" id="TDW97603.1"/>
    </source>
</evidence>
<evidence type="ECO:0000259" key="2">
    <source>
        <dbReference type="Pfam" id="PF01841"/>
    </source>
</evidence>
<dbReference type="Gene3D" id="2.60.40.3140">
    <property type="match status" value="1"/>
</dbReference>
<keyword evidence="4" id="KW-1185">Reference proteome</keyword>
<dbReference type="Proteomes" id="UP000294498">
    <property type="component" value="Unassembled WGS sequence"/>
</dbReference>
<name>A0A4R8DIN1_9BACT</name>
<dbReference type="Gene3D" id="3.10.620.30">
    <property type="match status" value="1"/>
</dbReference>
<gene>
    <name evidence="3" type="ORF">EDB95_5454</name>
</gene>
<protein>
    <submittedName>
        <fullName evidence="3">Transglutaminase superfamily protein</fullName>
    </submittedName>
</protein>
<evidence type="ECO:0000313" key="4">
    <source>
        <dbReference type="Proteomes" id="UP000294498"/>
    </source>
</evidence>
<keyword evidence="1" id="KW-0732">Signal</keyword>
<dbReference type="InterPro" id="IPR038765">
    <property type="entry name" value="Papain-like_cys_pep_sf"/>
</dbReference>
<dbReference type="SUPFAM" id="SSF54001">
    <property type="entry name" value="Cysteine proteinases"/>
    <property type="match status" value="1"/>
</dbReference>
<comment type="caution">
    <text evidence="3">The sequence shown here is derived from an EMBL/GenBank/DDBJ whole genome shotgun (WGS) entry which is preliminary data.</text>
</comment>
<feature type="domain" description="Transglutaminase-like" evidence="2">
    <location>
        <begin position="286"/>
        <end position="362"/>
    </location>
</feature>
<evidence type="ECO:0000256" key="1">
    <source>
        <dbReference type="SAM" id="SignalP"/>
    </source>
</evidence>
<sequence>MLMKKLLTLAVCALLFVRTIAQNQTPDAQGFAQAAALKKLSKKAKFGASLITQSITFSTAKGVQGTPVVTALEKGEVDLASITNKVDMGHLIYYNQFVRVKDYDFQIWYGNNFRNQRYQPVKMSLSGDDIYLDDNYGEFYGFEADGSGQRCRFHYALEYSDVKYLTRFFFHSGYPVKEHSISFTVPSWLKLDIQEENFAGYKIKKDVRREKDQITYTYTATDLPGIKEEPSSLARPYFLPHLVVTARTYTVNQKTYNGFKTLADLYAWDDYLYKKCDNNTSTLTPLVHKLTAGLTSDQDKVKALYYWVQDNIRYVAFEEGYAGFVPMTAQDVYKNKYGDCKGMANLLTQMLKIAGYDAHFAWIGTRDIPYDFGTVQSLCVANHAICVLYMGGQTYFLDGTQKYAPLGVNAYRIQGKSVLVENGDNFKLDTVPSATAESNIVLTKADLHLVGDSIVGHVTMTFNGESKNIFHNIYHGIPSDEKQDFVKSLVELGDPNAEATGIKTSDFQNRDIPIVIQGDVVLANQVTNVDKTCYMGIDFFPGSIARFIPGEERQTPIDIDGTLLSKDEISLELPSGAKPRYLPPVFTAAFQGDSIHADYLMKGHTVLLSKQLQIASPVINVSDFTAWKQFLDDIRKFDRNNISVNL</sequence>
<organism evidence="3 4">
    <name type="scientific">Dinghuibacter silviterrae</name>
    <dbReference type="NCBI Taxonomy" id="1539049"/>
    <lineage>
        <taxon>Bacteria</taxon>
        <taxon>Pseudomonadati</taxon>
        <taxon>Bacteroidota</taxon>
        <taxon>Chitinophagia</taxon>
        <taxon>Chitinophagales</taxon>
        <taxon>Chitinophagaceae</taxon>
        <taxon>Dinghuibacter</taxon>
    </lineage>
</organism>
<dbReference type="EMBL" id="SODV01000002">
    <property type="protein sequence ID" value="TDW97603.1"/>
    <property type="molecule type" value="Genomic_DNA"/>
</dbReference>
<dbReference type="Gene3D" id="2.60.120.1130">
    <property type="match status" value="1"/>
</dbReference>
<feature type="chain" id="PRO_5020233888" evidence="1">
    <location>
        <begin position="24"/>
        <end position="646"/>
    </location>
</feature>
<dbReference type="AlphaFoldDB" id="A0A4R8DIN1"/>
<feature type="signal peptide" evidence="1">
    <location>
        <begin position="1"/>
        <end position="23"/>
    </location>
</feature>
<dbReference type="OrthoDB" id="8595007at2"/>
<dbReference type="InterPro" id="IPR002931">
    <property type="entry name" value="Transglutaminase-like"/>
</dbReference>
<dbReference type="Pfam" id="PF01841">
    <property type="entry name" value="Transglut_core"/>
    <property type="match status" value="1"/>
</dbReference>
<reference evidence="3 4" key="1">
    <citation type="submission" date="2019-03" db="EMBL/GenBank/DDBJ databases">
        <title>Genomic Encyclopedia of Type Strains, Phase IV (KMG-IV): sequencing the most valuable type-strain genomes for metagenomic binning, comparative biology and taxonomic classification.</title>
        <authorList>
            <person name="Goeker M."/>
        </authorList>
    </citation>
    <scope>NUCLEOTIDE SEQUENCE [LARGE SCALE GENOMIC DNA]</scope>
    <source>
        <strain evidence="3 4">DSM 100059</strain>
    </source>
</reference>
<proteinExistence type="predicted"/>
<accession>A0A4R8DIN1</accession>